<feature type="transmembrane region" description="Helical" evidence="1">
    <location>
        <begin position="91"/>
        <end position="113"/>
    </location>
</feature>
<dbReference type="SUPFAM" id="SSF55785">
    <property type="entry name" value="PYP-like sensor domain (PAS domain)"/>
    <property type="match status" value="1"/>
</dbReference>
<proteinExistence type="predicted"/>
<feature type="domain" description="PAS" evidence="2">
    <location>
        <begin position="1"/>
        <end position="62"/>
    </location>
</feature>
<accession>A0A6J7DYC7</accession>
<evidence type="ECO:0000313" key="3">
    <source>
        <dbReference type="EMBL" id="CAB4875742.1"/>
    </source>
</evidence>
<organism evidence="3">
    <name type="scientific">freshwater metagenome</name>
    <dbReference type="NCBI Taxonomy" id="449393"/>
    <lineage>
        <taxon>unclassified sequences</taxon>
        <taxon>metagenomes</taxon>
        <taxon>ecological metagenomes</taxon>
    </lineage>
</organism>
<keyword evidence="1" id="KW-0812">Transmembrane</keyword>
<dbReference type="InterPro" id="IPR035965">
    <property type="entry name" value="PAS-like_dom_sf"/>
</dbReference>
<dbReference type="EMBL" id="CAFBLN010000051">
    <property type="protein sequence ID" value="CAB4875742.1"/>
    <property type="molecule type" value="Genomic_DNA"/>
</dbReference>
<dbReference type="Gene3D" id="3.30.450.20">
    <property type="entry name" value="PAS domain"/>
    <property type="match status" value="1"/>
</dbReference>
<dbReference type="InterPro" id="IPR000014">
    <property type="entry name" value="PAS"/>
</dbReference>
<protein>
    <submittedName>
        <fullName evidence="3">Unannotated protein</fullName>
    </submittedName>
</protein>
<evidence type="ECO:0000259" key="2">
    <source>
        <dbReference type="PROSITE" id="PS50112"/>
    </source>
</evidence>
<keyword evidence="1" id="KW-1133">Transmembrane helix</keyword>
<gene>
    <name evidence="3" type="ORF">UFOPK3381_01065</name>
</gene>
<keyword evidence="1" id="KW-0472">Membrane</keyword>
<dbReference type="PROSITE" id="PS50112">
    <property type="entry name" value="PAS"/>
    <property type="match status" value="1"/>
</dbReference>
<sequence length="114" mass="12678">MEHNSAFLVVGRDNIILYWRDEMAALTGHISEEIVGGNMDALIHPDLREMHYTGFERAWADGFVAALEKNPEAVLDVPVRCKDEEYRGLRISINTTLSSAGSLMVLVASFALID</sequence>
<reference evidence="3" key="1">
    <citation type="submission" date="2020-05" db="EMBL/GenBank/DDBJ databases">
        <authorList>
            <person name="Chiriac C."/>
            <person name="Salcher M."/>
            <person name="Ghai R."/>
            <person name="Kavagutti S V."/>
        </authorList>
    </citation>
    <scope>NUCLEOTIDE SEQUENCE</scope>
</reference>
<name>A0A6J7DYC7_9ZZZZ</name>
<evidence type="ECO:0000256" key="1">
    <source>
        <dbReference type="SAM" id="Phobius"/>
    </source>
</evidence>
<dbReference type="CDD" id="cd00130">
    <property type="entry name" value="PAS"/>
    <property type="match status" value="1"/>
</dbReference>
<dbReference type="AlphaFoldDB" id="A0A6J7DYC7"/>
<dbReference type="NCBIfam" id="TIGR00229">
    <property type="entry name" value="sensory_box"/>
    <property type="match status" value="1"/>
</dbReference>